<feature type="domain" description="ABM" evidence="1">
    <location>
        <begin position="3"/>
        <end position="65"/>
    </location>
</feature>
<dbReference type="OrthoDB" id="255603at2"/>
<reference evidence="3 4" key="1">
    <citation type="submission" date="2018-06" db="EMBL/GenBank/DDBJ databases">
        <authorList>
            <consortium name="Pathogen Informatics"/>
            <person name="Doyle S."/>
        </authorList>
    </citation>
    <scope>NUCLEOTIDE SEQUENCE [LARGE SCALE GENOMIC DNA]</scope>
    <source>
        <strain evidence="3 4">NCTC1934</strain>
    </source>
</reference>
<name>A0A379JJX0_9NOCA</name>
<dbReference type="Pfam" id="PF03992">
    <property type="entry name" value="ABM"/>
    <property type="match status" value="1"/>
</dbReference>
<dbReference type="EMBL" id="CP041695">
    <property type="protein sequence ID" value="QDP79459.1"/>
    <property type="molecule type" value="Genomic_DNA"/>
</dbReference>
<dbReference type="InterPro" id="IPR007138">
    <property type="entry name" value="ABM_dom"/>
</dbReference>
<accession>A0A379JJX0</accession>
<dbReference type="RefSeq" id="WP_039814434.1">
    <property type="nucleotide sequence ID" value="NZ_CP041695.1"/>
</dbReference>
<dbReference type="Gene3D" id="3.30.70.100">
    <property type="match status" value="1"/>
</dbReference>
<evidence type="ECO:0000259" key="1">
    <source>
        <dbReference type="Pfam" id="PF03992"/>
    </source>
</evidence>
<evidence type="ECO:0000313" key="3">
    <source>
        <dbReference type="EMBL" id="SUD48704.1"/>
    </source>
</evidence>
<reference evidence="2 5" key="2">
    <citation type="submission" date="2019-07" db="EMBL/GenBank/DDBJ databases">
        <title>Complete Genome Sequence and Methylome Analysis of Nocardia otitidis-caviarum NEB252.</title>
        <authorList>
            <person name="Fomenkov A."/>
            <person name="Anton B.P."/>
            <person name="Vincze T."/>
            <person name="Roberts R.J."/>
        </authorList>
    </citation>
    <scope>NUCLEOTIDE SEQUENCE [LARGE SCALE GENOMIC DNA]</scope>
    <source>
        <strain evidence="2 5">NEB252</strain>
    </source>
</reference>
<evidence type="ECO:0000313" key="4">
    <source>
        <dbReference type="Proteomes" id="UP000255467"/>
    </source>
</evidence>
<proteinExistence type="predicted"/>
<protein>
    <recommendedName>
        <fullName evidence="1">ABM domain-containing protein</fullName>
    </recommendedName>
</protein>
<dbReference type="Proteomes" id="UP000317039">
    <property type="component" value="Chromosome"/>
</dbReference>
<dbReference type="InterPro" id="IPR011008">
    <property type="entry name" value="Dimeric_a/b-barrel"/>
</dbReference>
<evidence type="ECO:0000313" key="2">
    <source>
        <dbReference type="EMBL" id="QDP79459.1"/>
    </source>
</evidence>
<gene>
    <name evidence="2" type="ORF">FOH10_12790</name>
    <name evidence="3" type="ORF">NCTC1934_06041</name>
</gene>
<evidence type="ECO:0000313" key="5">
    <source>
        <dbReference type="Proteomes" id="UP000317039"/>
    </source>
</evidence>
<dbReference type="AlphaFoldDB" id="A0A379JJX0"/>
<sequence length="98" mass="10782">MTVMELARFTVDPTDVDTMLAARPAMLTALREKFDGFVSLRLVRLDERTWMDVVEWRDRAAADAAAAGIGAVPECAAAFAFIKEMVSMEHATVEFADA</sequence>
<organism evidence="3 4">
    <name type="scientific">Nocardia otitidiscaviarum</name>
    <dbReference type="NCBI Taxonomy" id="1823"/>
    <lineage>
        <taxon>Bacteria</taxon>
        <taxon>Bacillati</taxon>
        <taxon>Actinomycetota</taxon>
        <taxon>Actinomycetes</taxon>
        <taxon>Mycobacteriales</taxon>
        <taxon>Nocardiaceae</taxon>
        <taxon>Nocardia</taxon>
    </lineage>
</organism>
<dbReference type="GeneID" id="80333257"/>
<dbReference type="EMBL" id="UGRY01000005">
    <property type="protein sequence ID" value="SUD48704.1"/>
    <property type="molecule type" value="Genomic_DNA"/>
</dbReference>
<dbReference type="STRING" id="1406858.GCA_000710895_04715"/>
<dbReference type="KEGG" id="nod:FOH10_12790"/>
<dbReference type="Proteomes" id="UP000255467">
    <property type="component" value="Unassembled WGS sequence"/>
</dbReference>
<dbReference type="SUPFAM" id="SSF54909">
    <property type="entry name" value="Dimeric alpha+beta barrel"/>
    <property type="match status" value="1"/>
</dbReference>
<keyword evidence="4" id="KW-1185">Reference proteome</keyword>